<dbReference type="InterPro" id="IPR050745">
    <property type="entry name" value="Multifunctional_regulatory"/>
</dbReference>
<dbReference type="Gene3D" id="1.25.40.20">
    <property type="entry name" value="Ankyrin repeat-containing domain"/>
    <property type="match status" value="1"/>
</dbReference>
<keyword evidence="2 3" id="KW-0040">ANK repeat</keyword>
<evidence type="ECO:0000313" key="4">
    <source>
        <dbReference type="EMBL" id="KAL1603716.1"/>
    </source>
</evidence>
<dbReference type="Pfam" id="PF12796">
    <property type="entry name" value="Ank_2"/>
    <property type="match status" value="1"/>
</dbReference>
<dbReference type="InterPro" id="IPR002110">
    <property type="entry name" value="Ankyrin_rpt"/>
</dbReference>
<dbReference type="PANTHER" id="PTHR24189:SF50">
    <property type="entry name" value="ANKYRIN REPEAT AND SOCS BOX PROTEIN 2"/>
    <property type="match status" value="1"/>
</dbReference>
<dbReference type="PROSITE" id="PS50088">
    <property type="entry name" value="ANK_REPEAT"/>
    <property type="match status" value="1"/>
</dbReference>
<dbReference type="PANTHER" id="PTHR24189">
    <property type="entry name" value="MYOTROPHIN"/>
    <property type="match status" value="1"/>
</dbReference>
<proteinExistence type="predicted"/>
<dbReference type="InterPro" id="IPR036770">
    <property type="entry name" value="Ankyrin_rpt-contain_sf"/>
</dbReference>
<protein>
    <recommendedName>
        <fullName evidence="6">Ankyrin repeat protein</fullName>
    </recommendedName>
</protein>
<sequence length="518" mass="58481">MKFSQLPREITDEILAYAFLVRGQKRGMRLRLVNKAFSNDLKDTIYAQCLLDEYFMSHCVGKHGRIPPFTASYLAARVLNRRARDLNSAKIIREVAQRLTDEVGDLSSDCESKDKIYRGHVTTLCQLVVDYGDLDYFFQRRSKIKCTNENIAYGFLVAAAYLNIPALTKKLILPGRNYYSTHKHVAPLFGTPVSHVLRHGSLALLQHFTPEEHMVQYEIGVYHGSLPCTMYLYETSMRPSNFHYDPDKGWVLSSTSAADSIWDASELVLSQWKQALPNKWIVTPTPEVFEFALRLRQNTAAWSDQQIGSNLMGKLLGNCAKENWIEMARYLLEKHSADVNGEYKGETALQIACTHNRRAVIDMLLDHGADPKGALKRAASHGHLDLVVMLINRGVKMPRSIIGKPVAYGNLPLAKVLLEHGTIPSDGAVHPLVEAVSAENVKIFELLLSHGAVLDSEVREMCVQRAEAEGLESMMEYLSRWEPKLDDGRVCARVPRGNLLARNYPLDPLEEKAWYKLL</sequence>
<evidence type="ECO:0000256" key="1">
    <source>
        <dbReference type="ARBA" id="ARBA00022737"/>
    </source>
</evidence>
<name>A0ABR3RGZ5_9PLEO</name>
<comment type="caution">
    <text evidence="4">The sequence shown here is derived from an EMBL/GenBank/DDBJ whole genome shotgun (WGS) entry which is preliminary data.</text>
</comment>
<evidence type="ECO:0000256" key="2">
    <source>
        <dbReference type="ARBA" id="ARBA00023043"/>
    </source>
</evidence>
<feature type="repeat" description="ANK" evidence="3">
    <location>
        <begin position="344"/>
        <end position="370"/>
    </location>
</feature>
<keyword evidence="5" id="KW-1185">Reference proteome</keyword>
<reference evidence="4 5" key="1">
    <citation type="submission" date="2024-02" db="EMBL/GenBank/DDBJ databases">
        <title>De novo assembly and annotation of 12 fungi associated with fruit tree decline syndrome in Ontario, Canada.</title>
        <authorList>
            <person name="Sulman M."/>
            <person name="Ellouze W."/>
            <person name="Ilyukhin E."/>
        </authorList>
    </citation>
    <scope>NUCLEOTIDE SEQUENCE [LARGE SCALE GENOMIC DNA]</scope>
    <source>
        <strain evidence="4 5">M42-189</strain>
    </source>
</reference>
<dbReference type="SMART" id="SM00248">
    <property type="entry name" value="ANK"/>
    <property type="match status" value="3"/>
</dbReference>
<keyword evidence="1" id="KW-0677">Repeat</keyword>
<dbReference type="EMBL" id="JAKJXO020000006">
    <property type="protein sequence ID" value="KAL1603716.1"/>
    <property type="molecule type" value="Genomic_DNA"/>
</dbReference>
<evidence type="ECO:0008006" key="6">
    <source>
        <dbReference type="Google" id="ProtNLM"/>
    </source>
</evidence>
<gene>
    <name evidence="4" type="ORF">SLS60_005306</name>
</gene>
<organism evidence="4 5">
    <name type="scientific">Paraconiothyrium brasiliense</name>
    <dbReference type="NCBI Taxonomy" id="300254"/>
    <lineage>
        <taxon>Eukaryota</taxon>
        <taxon>Fungi</taxon>
        <taxon>Dikarya</taxon>
        <taxon>Ascomycota</taxon>
        <taxon>Pezizomycotina</taxon>
        <taxon>Dothideomycetes</taxon>
        <taxon>Pleosporomycetidae</taxon>
        <taxon>Pleosporales</taxon>
        <taxon>Massarineae</taxon>
        <taxon>Didymosphaeriaceae</taxon>
        <taxon>Paraconiothyrium</taxon>
    </lineage>
</organism>
<evidence type="ECO:0000313" key="5">
    <source>
        <dbReference type="Proteomes" id="UP001521785"/>
    </source>
</evidence>
<accession>A0ABR3RGZ5</accession>
<dbReference type="SUPFAM" id="SSF48403">
    <property type="entry name" value="Ankyrin repeat"/>
    <property type="match status" value="1"/>
</dbReference>
<dbReference type="PROSITE" id="PS50297">
    <property type="entry name" value="ANK_REP_REGION"/>
    <property type="match status" value="1"/>
</dbReference>
<dbReference type="Proteomes" id="UP001521785">
    <property type="component" value="Unassembled WGS sequence"/>
</dbReference>
<evidence type="ECO:0000256" key="3">
    <source>
        <dbReference type="PROSITE-ProRule" id="PRU00023"/>
    </source>
</evidence>